<comment type="caution">
    <text evidence="1">The sequence shown here is derived from an EMBL/GenBank/DDBJ whole genome shotgun (WGS) entry which is preliminary data.</text>
</comment>
<accession>A0ABU4DUK3</accession>
<reference evidence="1 2" key="1">
    <citation type="submission" date="2022-11" db="EMBL/GenBank/DDBJ databases">
        <title>Deinococcus ZS9-10, Low Temperature and Draught-tolerating, UV-resistant Bacteria from Continental Antarctica.</title>
        <authorList>
            <person name="Cheng L."/>
        </authorList>
    </citation>
    <scope>NUCLEOTIDE SEQUENCE [LARGE SCALE GENOMIC DNA]</scope>
    <source>
        <strain evidence="1 2">ZS9-10</strain>
    </source>
</reference>
<dbReference type="Proteomes" id="UP001276150">
    <property type="component" value="Unassembled WGS sequence"/>
</dbReference>
<evidence type="ECO:0000313" key="1">
    <source>
        <dbReference type="EMBL" id="MDV6376091.1"/>
    </source>
</evidence>
<sequence>MTGGYLIPFTPSPEREREELCEQHASLTAYIAREGPEMRASGQHDALGELETIEAAQWARLRELGSAGGQG</sequence>
<evidence type="ECO:0008006" key="3">
    <source>
        <dbReference type="Google" id="ProtNLM"/>
    </source>
</evidence>
<gene>
    <name evidence="1" type="ORF">ORD21_15940</name>
</gene>
<protein>
    <recommendedName>
        <fullName evidence="3">CopG family transcriptional regulator</fullName>
    </recommendedName>
</protein>
<organism evidence="1 2">
    <name type="scientific">Deinococcus arenicola</name>
    <dbReference type="NCBI Taxonomy" id="2994950"/>
    <lineage>
        <taxon>Bacteria</taxon>
        <taxon>Thermotogati</taxon>
        <taxon>Deinococcota</taxon>
        <taxon>Deinococci</taxon>
        <taxon>Deinococcales</taxon>
        <taxon>Deinococcaceae</taxon>
        <taxon>Deinococcus</taxon>
    </lineage>
</organism>
<proteinExistence type="predicted"/>
<name>A0ABU4DUK3_9DEIO</name>
<dbReference type="EMBL" id="JAPMIV010000046">
    <property type="protein sequence ID" value="MDV6376091.1"/>
    <property type="molecule type" value="Genomic_DNA"/>
</dbReference>
<keyword evidence="2" id="KW-1185">Reference proteome</keyword>
<evidence type="ECO:0000313" key="2">
    <source>
        <dbReference type="Proteomes" id="UP001276150"/>
    </source>
</evidence>
<dbReference type="RefSeq" id="WP_317641444.1">
    <property type="nucleotide sequence ID" value="NZ_JAPMIV010000046.1"/>
</dbReference>